<gene>
    <name evidence="1" type="ORF">GA0070614_5920</name>
</gene>
<protein>
    <submittedName>
        <fullName evidence="1">Uncharacterized protein</fullName>
    </submittedName>
</protein>
<organism evidence="1 2">
    <name type="scientific">Micromonospora coxensis</name>
    <dbReference type="NCBI Taxonomy" id="356852"/>
    <lineage>
        <taxon>Bacteria</taxon>
        <taxon>Bacillati</taxon>
        <taxon>Actinomycetota</taxon>
        <taxon>Actinomycetes</taxon>
        <taxon>Micromonosporales</taxon>
        <taxon>Micromonosporaceae</taxon>
        <taxon>Micromonospora</taxon>
    </lineage>
</organism>
<dbReference type="RefSeq" id="WP_157745121.1">
    <property type="nucleotide sequence ID" value="NZ_LT607753.1"/>
</dbReference>
<dbReference type="EMBL" id="LT607753">
    <property type="protein sequence ID" value="SCG76435.1"/>
    <property type="molecule type" value="Genomic_DNA"/>
</dbReference>
<reference evidence="2" key="1">
    <citation type="submission" date="2016-06" db="EMBL/GenBank/DDBJ databases">
        <authorList>
            <person name="Varghese N."/>
            <person name="Submissions Spin"/>
        </authorList>
    </citation>
    <scope>NUCLEOTIDE SEQUENCE [LARGE SCALE GENOMIC DNA]</scope>
    <source>
        <strain evidence="2">DSM 45161</strain>
    </source>
</reference>
<proteinExistence type="predicted"/>
<name>A0A1C5K0U9_9ACTN</name>
<evidence type="ECO:0000313" key="2">
    <source>
        <dbReference type="Proteomes" id="UP000198215"/>
    </source>
</evidence>
<keyword evidence="2" id="KW-1185">Reference proteome</keyword>
<dbReference type="OrthoDB" id="4951688at2"/>
<dbReference type="Proteomes" id="UP000198215">
    <property type="component" value="Chromosome I"/>
</dbReference>
<sequence>MAVRASELAAMVMIGDGVLGTVMPERHVSRWILGPQRWRPMRVFAERPALTRALGAVEAAVGMWWAARLPATSR</sequence>
<dbReference type="AlphaFoldDB" id="A0A1C5K0U9"/>
<evidence type="ECO:0000313" key="1">
    <source>
        <dbReference type="EMBL" id="SCG76435.1"/>
    </source>
</evidence>
<accession>A0A1C5K0U9</accession>